<keyword evidence="2" id="KW-0732">Signal</keyword>
<gene>
    <name evidence="4" type="ORF">THAOC_03564</name>
</gene>
<dbReference type="InterPro" id="IPR039131">
    <property type="entry name" value="NDUFAF1"/>
</dbReference>
<comment type="similarity">
    <text evidence="1">Belongs to the CIA30 family.</text>
</comment>
<organism evidence="4 5">
    <name type="scientific">Thalassiosira oceanica</name>
    <name type="common">Marine diatom</name>
    <dbReference type="NCBI Taxonomy" id="159749"/>
    <lineage>
        <taxon>Eukaryota</taxon>
        <taxon>Sar</taxon>
        <taxon>Stramenopiles</taxon>
        <taxon>Ochrophyta</taxon>
        <taxon>Bacillariophyta</taxon>
        <taxon>Coscinodiscophyceae</taxon>
        <taxon>Thalassiosirophycidae</taxon>
        <taxon>Thalassiosirales</taxon>
        <taxon>Thalassiosiraceae</taxon>
        <taxon>Thalassiosira</taxon>
    </lineage>
</organism>
<dbReference type="eggNOG" id="ENOG502SNUX">
    <property type="taxonomic scope" value="Eukaryota"/>
</dbReference>
<dbReference type="AlphaFoldDB" id="K0TC91"/>
<dbReference type="PANTHER" id="PTHR13194">
    <property type="entry name" value="COMPLEX I INTERMEDIATE-ASSOCIATED PROTEIN 30"/>
    <property type="match status" value="1"/>
</dbReference>
<dbReference type="OMA" id="KSSHHEN"/>
<name>K0TC91_THAOC</name>
<sequence>MRLLLLLVASIGISPCHSFLPGRVTPKIFVGDTRLEAEDGSSTTKNMGDNKAMSFLRKVGRVGGAANMDFADAMGLDESPSGGTKSSHHENGFQHVRKSKSAYIPCTTSGVIDDMSDGFPFTSSGTQWQGITDKVMGGVSNGSLTRETVDGKLANVLRGKVSLQNNGGFIQMAADLSLDPGVDPFVDASSFDGIELEVYNKGEESDNFNVHLRTPACQRQFSSYRSTFKLDANQWTTVRLPWDDFKGHGPGPDETEFVPTLRRIGIVSIGEAKDVSIAVSKVGFYNPGRLSTPRPTRVVCVYHLMSVYCTESTATAVYDTRCSLCKLQGTPNLSNPPGATTHLAYVRYSRPARAPAFKSF</sequence>
<proteinExistence type="inferred from homology"/>
<feature type="domain" description="NADH:ubiquinone oxidoreductase intermediate-associated protein 30" evidence="3">
    <location>
        <begin position="124"/>
        <end position="251"/>
    </location>
</feature>
<dbReference type="EMBL" id="AGNL01003403">
    <property type="protein sequence ID" value="EJK74744.1"/>
    <property type="molecule type" value="Genomic_DNA"/>
</dbReference>
<dbReference type="Pfam" id="PF08547">
    <property type="entry name" value="CIA30"/>
    <property type="match status" value="1"/>
</dbReference>
<feature type="chain" id="PRO_5003840892" description="NADH:ubiquinone oxidoreductase intermediate-associated protein 30 domain-containing protein" evidence="2">
    <location>
        <begin position="19"/>
        <end position="360"/>
    </location>
</feature>
<dbReference type="PANTHER" id="PTHR13194:SF19">
    <property type="entry name" value="NAD(P)-BINDING ROSSMANN-FOLD SUPERFAMILY PROTEIN"/>
    <property type="match status" value="1"/>
</dbReference>
<evidence type="ECO:0000256" key="2">
    <source>
        <dbReference type="SAM" id="SignalP"/>
    </source>
</evidence>
<protein>
    <recommendedName>
        <fullName evidence="3">NADH:ubiquinone oxidoreductase intermediate-associated protein 30 domain-containing protein</fullName>
    </recommendedName>
</protein>
<dbReference type="InterPro" id="IPR013857">
    <property type="entry name" value="NADH-UbQ_OxRdtase-assoc_prot30"/>
</dbReference>
<comment type="caution">
    <text evidence="4">The sequence shown here is derived from an EMBL/GenBank/DDBJ whole genome shotgun (WGS) entry which is preliminary data.</text>
</comment>
<reference evidence="4 5" key="1">
    <citation type="journal article" date="2012" name="Genome Biol.">
        <title>Genome and low-iron response of an oceanic diatom adapted to chronic iron limitation.</title>
        <authorList>
            <person name="Lommer M."/>
            <person name="Specht M."/>
            <person name="Roy A.S."/>
            <person name="Kraemer L."/>
            <person name="Andreson R."/>
            <person name="Gutowska M.A."/>
            <person name="Wolf J."/>
            <person name="Bergner S.V."/>
            <person name="Schilhabel M.B."/>
            <person name="Klostermeier U.C."/>
            <person name="Beiko R.G."/>
            <person name="Rosenstiel P."/>
            <person name="Hippler M."/>
            <person name="Laroche J."/>
        </authorList>
    </citation>
    <scope>NUCLEOTIDE SEQUENCE [LARGE SCALE GENOMIC DNA]</scope>
    <source>
        <strain evidence="4 5">CCMP1005</strain>
    </source>
</reference>
<keyword evidence="5" id="KW-1185">Reference proteome</keyword>
<evidence type="ECO:0000313" key="5">
    <source>
        <dbReference type="Proteomes" id="UP000266841"/>
    </source>
</evidence>
<evidence type="ECO:0000259" key="3">
    <source>
        <dbReference type="Pfam" id="PF08547"/>
    </source>
</evidence>
<dbReference type="SUPFAM" id="SSF49785">
    <property type="entry name" value="Galactose-binding domain-like"/>
    <property type="match status" value="1"/>
</dbReference>
<feature type="signal peptide" evidence="2">
    <location>
        <begin position="1"/>
        <end position="18"/>
    </location>
</feature>
<evidence type="ECO:0000313" key="4">
    <source>
        <dbReference type="EMBL" id="EJK74744.1"/>
    </source>
</evidence>
<dbReference type="Proteomes" id="UP000266841">
    <property type="component" value="Unassembled WGS sequence"/>
</dbReference>
<dbReference type="InterPro" id="IPR008979">
    <property type="entry name" value="Galactose-bd-like_sf"/>
</dbReference>
<evidence type="ECO:0000256" key="1">
    <source>
        <dbReference type="ARBA" id="ARBA00007884"/>
    </source>
</evidence>
<accession>K0TC91</accession>
<dbReference type="OrthoDB" id="40160at2759"/>